<keyword evidence="3" id="KW-1003">Cell membrane</keyword>
<feature type="transmembrane region" description="Helical" evidence="7">
    <location>
        <begin position="276"/>
        <end position="293"/>
    </location>
</feature>
<evidence type="ECO:0000256" key="5">
    <source>
        <dbReference type="ARBA" id="ARBA00022989"/>
    </source>
</evidence>
<organism evidence="8 9">
    <name type="scientific">Rhizosaccharibacter radicis</name>
    <dbReference type="NCBI Taxonomy" id="2782605"/>
    <lineage>
        <taxon>Bacteria</taxon>
        <taxon>Pseudomonadati</taxon>
        <taxon>Pseudomonadota</taxon>
        <taxon>Alphaproteobacteria</taxon>
        <taxon>Acetobacterales</taxon>
        <taxon>Acetobacteraceae</taxon>
        <taxon>Rhizosaccharibacter</taxon>
    </lineage>
</organism>
<evidence type="ECO:0000256" key="2">
    <source>
        <dbReference type="ARBA" id="ARBA00022448"/>
    </source>
</evidence>
<comment type="caution">
    <text evidence="8">The sequence shown here is derived from an EMBL/GenBank/DDBJ whole genome shotgun (WGS) entry which is preliminary data.</text>
</comment>
<keyword evidence="9" id="KW-1185">Reference proteome</keyword>
<keyword evidence="4 7" id="KW-0812">Transmembrane</keyword>
<keyword evidence="6 7" id="KW-0472">Membrane</keyword>
<comment type="subcellular location">
    <subcellularLocation>
        <location evidence="1">Membrane</location>
        <topology evidence="1">Multi-pass membrane protein</topology>
    </subcellularLocation>
</comment>
<evidence type="ECO:0000256" key="3">
    <source>
        <dbReference type="ARBA" id="ARBA00022475"/>
    </source>
</evidence>
<dbReference type="Proteomes" id="UP001524547">
    <property type="component" value="Unassembled WGS sequence"/>
</dbReference>
<sequence length="325" mass="33081">MNSVSQALAPVVVTLALGILAGWRGLFDAGEAAAINRMVLRFCLPLALFAGIMNMSREAVLSSGPLAMLILFGMLGGYGAALLLAWRVAGRGLTASVLQALAIGNPSVPFIGTVVLGTIVGPTSALPISLASLTINIVLVPATLLLLAADPDRDDAARDGVADGIRPTPAPAGAPGLGSHLRHALGEPVVWAPVLALLLVLCGLRMPHALLPNFTLLGQATGGVALFAAGVILFLNRPSLDRAVVASVLARNVLVPCAVWGVALGAGVGQAVLREAVVTMSMPTASMVVILASRVDRGQREASSVLFFSTVLSVATMAVFIVATG</sequence>
<keyword evidence="5 7" id="KW-1133">Transmembrane helix</keyword>
<gene>
    <name evidence="8" type="ORF">NFI88_10205</name>
</gene>
<dbReference type="RefSeq" id="WP_422919962.1">
    <property type="nucleotide sequence ID" value="NZ_JAMZEJ010000006.1"/>
</dbReference>
<evidence type="ECO:0000313" key="9">
    <source>
        <dbReference type="Proteomes" id="UP001524547"/>
    </source>
</evidence>
<protein>
    <submittedName>
        <fullName evidence="8">AEC family transporter</fullName>
    </submittedName>
</protein>
<name>A0ABT1VXZ7_9PROT</name>
<feature type="transmembrane region" description="Helical" evidence="7">
    <location>
        <begin position="189"/>
        <end position="210"/>
    </location>
</feature>
<feature type="transmembrane region" description="Helical" evidence="7">
    <location>
        <begin position="38"/>
        <end position="55"/>
    </location>
</feature>
<reference evidence="8 9" key="1">
    <citation type="submission" date="2022-06" db="EMBL/GenBank/DDBJ databases">
        <title>Rhizosaccharibacter gen. nov. sp. nov. KSS12, endophytic bacteria isolated from sugarcane.</title>
        <authorList>
            <person name="Pitiwittayakul N."/>
        </authorList>
    </citation>
    <scope>NUCLEOTIDE SEQUENCE [LARGE SCALE GENOMIC DNA]</scope>
    <source>
        <strain evidence="8 9">KSS12</strain>
    </source>
</reference>
<dbReference type="EMBL" id="JAMZEJ010000006">
    <property type="protein sequence ID" value="MCQ8241211.1"/>
    <property type="molecule type" value="Genomic_DNA"/>
</dbReference>
<feature type="transmembrane region" description="Helical" evidence="7">
    <location>
        <begin position="126"/>
        <end position="148"/>
    </location>
</feature>
<proteinExistence type="predicted"/>
<evidence type="ECO:0000256" key="7">
    <source>
        <dbReference type="SAM" id="Phobius"/>
    </source>
</evidence>
<keyword evidence="2" id="KW-0813">Transport</keyword>
<evidence type="ECO:0000313" key="8">
    <source>
        <dbReference type="EMBL" id="MCQ8241211.1"/>
    </source>
</evidence>
<dbReference type="InterPro" id="IPR004776">
    <property type="entry name" value="Mem_transp_PIN-like"/>
</dbReference>
<dbReference type="Pfam" id="PF03547">
    <property type="entry name" value="Mem_trans"/>
    <property type="match status" value="1"/>
</dbReference>
<feature type="transmembrane region" description="Helical" evidence="7">
    <location>
        <begin position="248"/>
        <end position="270"/>
    </location>
</feature>
<feature type="transmembrane region" description="Helical" evidence="7">
    <location>
        <begin position="305"/>
        <end position="323"/>
    </location>
</feature>
<feature type="transmembrane region" description="Helical" evidence="7">
    <location>
        <begin position="216"/>
        <end position="236"/>
    </location>
</feature>
<dbReference type="PANTHER" id="PTHR36838:SF1">
    <property type="entry name" value="SLR1864 PROTEIN"/>
    <property type="match status" value="1"/>
</dbReference>
<evidence type="ECO:0000256" key="4">
    <source>
        <dbReference type="ARBA" id="ARBA00022692"/>
    </source>
</evidence>
<evidence type="ECO:0000256" key="1">
    <source>
        <dbReference type="ARBA" id="ARBA00004141"/>
    </source>
</evidence>
<feature type="transmembrane region" description="Helical" evidence="7">
    <location>
        <begin position="6"/>
        <end position="26"/>
    </location>
</feature>
<feature type="transmembrane region" description="Helical" evidence="7">
    <location>
        <begin position="67"/>
        <end position="86"/>
    </location>
</feature>
<dbReference type="PANTHER" id="PTHR36838">
    <property type="entry name" value="AUXIN EFFLUX CARRIER FAMILY PROTEIN"/>
    <property type="match status" value="1"/>
</dbReference>
<accession>A0ABT1VXZ7</accession>
<feature type="transmembrane region" description="Helical" evidence="7">
    <location>
        <begin position="98"/>
        <end position="120"/>
    </location>
</feature>
<evidence type="ECO:0000256" key="6">
    <source>
        <dbReference type="ARBA" id="ARBA00023136"/>
    </source>
</evidence>